<proteinExistence type="predicted"/>
<dbReference type="OrthoDB" id="5291131at2"/>
<comment type="catalytic activity">
    <reaction evidence="3">
        <text>[protein]-L-glutamate 5-O-methyl ester + H2O = L-glutamyl-[protein] + methanol + H(+)</text>
        <dbReference type="Rhea" id="RHEA:23236"/>
        <dbReference type="Rhea" id="RHEA-COMP:10208"/>
        <dbReference type="Rhea" id="RHEA-COMP:10311"/>
        <dbReference type="ChEBI" id="CHEBI:15377"/>
        <dbReference type="ChEBI" id="CHEBI:15378"/>
        <dbReference type="ChEBI" id="CHEBI:17790"/>
        <dbReference type="ChEBI" id="CHEBI:29973"/>
        <dbReference type="ChEBI" id="CHEBI:82795"/>
        <dbReference type="EC" id="3.1.1.61"/>
    </reaction>
</comment>
<dbReference type="AlphaFoldDB" id="A0A2K9NV35"/>
<evidence type="ECO:0000256" key="3">
    <source>
        <dbReference type="ARBA" id="ARBA00048267"/>
    </source>
</evidence>
<dbReference type="Pfam" id="PF01339">
    <property type="entry name" value="CheB_methylest"/>
    <property type="match status" value="1"/>
</dbReference>
<dbReference type="SUPFAM" id="SSF52738">
    <property type="entry name" value="Methylesterase CheB, C-terminal domain"/>
    <property type="match status" value="1"/>
</dbReference>
<dbReference type="PANTHER" id="PTHR42872:SF3">
    <property type="entry name" value="PROTEIN-GLUTAMATE METHYLESTERASE_PROTEIN-GLUTAMINE GLUTAMINASE 1"/>
    <property type="match status" value="1"/>
</dbReference>
<dbReference type="EC" id="3.1.1.61" evidence="2"/>
<dbReference type="InterPro" id="IPR035909">
    <property type="entry name" value="CheB_C"/>
</dbReference>
<sequence>MKHHKPHIKAIFVGASAGGVTALNALFKSLPENFTIPMIVVLHLGEHQFIPNAFYAPPGITLKEADEKEPIMPRHIYFAPADYHLLVEHDFTFSLSTEEKVQYARPSLDITMETAAEAYKSSLLGIVLTGANEDGAHGLWTIKQFKGLAITQDPRDAEYPTMPQAAFNKAKADYVMSIKEMSTFLAGLEGTL</sequence>
<evidence type="ECO:0000256" key="1">
    <source>
        <dbReference type="ARBA" id="ARBA00022801"/>
    </source>
</evidence>
<dbReference type="Proteomes" id="UP000235584">
    <property type="component" value="Chromosome"/>
</dbReference>
<protein>
    <recommendedName>
        <fullName evidence="2">protein-glutamate methylesterase</fullName>
        <ecNumber evidence="2">3.1.1.61</ecNumber>
    </recommendedName>
</protein>
<dbReference type="PANTHER" id="PTHR42872">
    <property type="entry name" value="PROTEIN-GLUTAMATE METHYLESTERASE/PROTEIN-GLUTAMINE GLUTAMINASE"/>
    <property type="match status" value="1"/>
</dbReference>
<reference evidence="4 5" key="1">
    <citation type="submission" date="2018-01" db="EMBL/GenBank/DDBJ databases">
        <title>Complete genome sequence of Bacteriovorax stolpii DSM12778.</title>
        <authorList>
            <person name="Tang B."/>
            <person name="Chang J."/>
        </authorList>
    </citation>
    <scope>NUCLEOTIDE SEQUENCE [LARGE SCALE GENOMIC DNA]</scope>
    <source>
        <strain evidence="4 5">DSM 12778</strain>
    </source>
</reference>
<dbReference type="EMBL" id="CP025704">
    <property type="protein sequence ID" value="AUN98935.1"/>
    <property type="molecule type" value="Genomic_DNA"/>
</dbReference>
<evidence type="ECO:0000256" key="2">
    <source>
        <dbReference type="ARBA" id="ARBA00039140"/>
    </source>
</evidence>
<evidence type="ECO:0000313" key="4">
    <source>
        <dbReference type="EMBL" id="AUN98935.1"/>
    </source>
</evidence>
<gene>
    <name evidence="4" type="ORF">C0V70_12655</name>
</gene>
<accession>A0A2K9NV35</accession>
<dbReference type="GO" id="GO:0005737">
    <property type="term" value="C:cytoplasm"/>
    <property type="evidence" value="ECO:0007669"/>
    <property type="project" value="InterPro"/>
</dbReference>
<dbReference type="PROSITE" id="PS50122">
    <property type="entry name" value="CHEB"/>
    <property type="match status" value="1"/>
</dbReference>
<name>A0A2K9NV35_BACTC</name>
<evidence type="ECO:0000313" key="5">
    <source>
        <dbReference type="Proteomes" id="UP000235584"/>
    </source>
</evidence>
<dbReference type="GO" id="GO:0006935">
    <property type="term" value="P:chemotaxis"/>
    <property type="evidence" value="ECO:0007669"/>
    <property type="project" value="UniProtKB-UniRule"/>
</dbReference>
<organism evidence="4 5">
    <name type="scientific">Bacteriovorax stolpii</name>
    <name type="common">Bdellovibrio stolpii</name>
    <dbReference type="NCBI Taxonomy" id="960"/>
    <lineage>
        <taxon>Bacteria</taxon>
        <taxon>Pseudomonadati</taxon>
        <taxon>Bdellovibrionota</taxon>
        <taxon>Bacteriovoracia</taxon>
        <taxon>Bacteriovoracales</taxon>
        <taxon>Bacteriovoracaceae</taxon>
        <taxon>Bacteriovorax</taxon>
    </lineage>
</organism>
<dbReference type="InterPro" id="IPR000673">
    <property type="entry name" value="Sig_transdc_resp-reg_Me-estase"/>
</dbReference>
<keyword evidence="1" id="KW-0378">Hydrolase</keyword>
<keyword evidence="5" id="KW-1185">Reference proteome</keyword>
<dbReference type="GO" id="GO:0000156">
    <property type="term" value="F:phosphorelay response regulator activity"/>
    <property type="evidence" value="ECO:0007669"/>
    <property type="project" value="InterPro"/>
</dbReference>
<dbReference type="KEGG" id="bsto:C0V70_12655"/>
<dbReference type="Gene3D" id="3.40.50.180">
    <property type="entry name" value="Methylesterase CheB, C-terminal domain"/>
    <property type="match status" value="1"/>
</dbReference>
<dbReference type="RefSeq" id="WP_102244226.1">
    <property type="nucleotide sequence ID" value="NZ_CP025704.1"/>
</dbReference>
<dbReference type="CDD" id="cd16433">
    <property type="entry name" value="CheB"/>
    <property type="match status" value="1"/>
</dbReference>
<dbReference type="GO" id="GO:0008984">
    <property type="term" value="F:protein-glutamate methylesterase activity"/>
    <property type="evidence" value="ECO:0007669"/>
    <property type="project" value="UniProtKB-EC"/>
</dbReference>